<feature type="domain" description="FAD-binding FR-type" evidence="6">
    <location>
        <begin position="480"/>
        <end position="589"/>
    </location>
</feature>
<evidence type="ECO:0000313" key="8">
    <source>
        <dbReference type="Proteomes" id="UP000048984"/>
    </source>
</evidence>
<dbReference type="Gene3D" id="2.40.30.10">
    <property type="entry name" value="Translation factors"/>
    <property type="match status" value="1"/>
</dbReference>
<evidence type="ECO:0000256" key="2">
    <source>
        <dbReference type="ARBA" id="ARBA00022643"/>
    </source>
</evidence>
<name>A0A0P6WFG8_9HYPH</name>
<feature type="transmembrane region" description="Helical" evidence="4">
    <location>
        <begin position="286"/>
        <end position="312"/>
    </location>
</feature>
<organism evidence="7 8">
    <name type="scientific">Prosthecodimorpha hirschii</name>
    <dbReference type="NCBI Taxonomy" id="665126"/>
    <lineage>
        <taxon>Bacteria</taxon>
        <taxon>Pseudomonadati</taxon>
        <taxon>Pseudomonadota</taxon>
        <taxon>Alphaproteobacteria</taxon>
        <taxon>Hyphomicrobiales</taxon>
        <taxon>Ancalomicrobiaceae</taxon>
        <taxon>Prosthecodimorpha</taxon>
    </lineage>
</organism>
<dbReference type="SUPFAM" id="SSF52343">
    <property type="entry name" value="Ferredoxin reductase-like, C-terminal NADP-linked domain"/>
    <property type="match status" value="1"/>
</dbReference>
<gene>
    <name evidence="7" type="ORF">ABB55_15010</name>
</gene>
<evidence type="ECO:0000313" key="7">
    <source>
        <dbReference type="EMBL" id="KPL53364.1"/>
    </source>
</evidence>
<dbReference type="RefSeq" id="WP_054359529.1">
    <property type="nucleotide sequence ID" value="NZ_LJYW01000001.1"/>
</dbReference>
<dbReference type="PROSITE" id="PS51384">
    <property type="entry name" value="FAD_FR"/>
    <property type="match status" value="1"/>
</dbReference>
<dbReference type="InterPro" id="IPR029039">
    <property type="entry name" value="Flavoprotein-like_sf"/>
</dbReference>
<dbReference type="SUPFAM" id="SSF63380">
    <property type="entry name" value="Riboflavin synthase domain-like"/>
    <property type="match status" value="1"/>
</dbReference>
<keyword evidence="4" id="KW-0472">Membrane</keyword>
<dbReference type="GO" id="GO:0004783">
    <property type="term" value="F:sulfite reductase (NADPH) activity"/>
    <property type="evidence" value="ECO:0007669"/>
    <property type="project" value="TreeGrafter"/>
</dbReference>
<dbReference type="InterPro" id="IPR001709">
    <property type="entry name" value="Flavoprot_Pyr_Nucl_cyt_Rdtase"/>
</dbReference>
<dbReference type="Pfam" id="PF00175">
    <property type="entry name" value="NAD_binding_1"/>
    <property type="match status" value="1"/>
</dbReference>
<dbReference type="InterPro" id="IPR008254">
    <property type="entry name" value="Flavodoxin/NO_synth"/>
</dbReference>
<evidence type="ECO:0000259" key="6">
    <source>
        <dbReference type="PROSITE" id="PS51384"/>
    </source>
</evidence>
<dbReference type="PRINTS" id="PR00369">
    <property type="entry name" value="FLAVODOXIN"/>
</dbReference>
<dbReference type="PROSITE" id="PS50902">
    <property type="entry name" value="FLAVODOXIN_LIKE"/>
    <property type="match status" value="1"/>
</dbReference>
<dbReference type="InterPro" id="IPR017938">
    <property type="entry name" value="Riboflavin_synthase-like_b-brl"/>
</dbReference>
<dbReference type="GO" id="GO:0050660">
    <property type="term" value="F:flavin adenine dinucleotide binding"/>
    <property type="evidence" value="ECO:0007669"/>
    <property type="project" value="TreeGrafter"/>
</dbReference>
<feature type="transmembrane region" description="Helical" evidence="4">
    <location>
        <begin position="122"/>
        <end position="147"/>
    </location>
</feature>
<comment type="caution">
    <text evidence="7">The sequence shown here is derived from an EMBL/GenBank/DDBJ whole genome shotgun (WGS) entry which is preliminary data.</text>
</comment>
<dbReference type="GO" id="GO:0005829">
    <property type="term" value="C:cytosol"/>
    <property type="evidence" value="ECO:0007669"/>
    <property type="project" value="TreeGrafter"/>
</dbReference>
<dbReference type="InterPro" id="IPR017927">
    <property type="entry name" value="FAD-bd_FR_type"/>
</dbReference>
<dbReference type="PANTHER" id="PTHR19384">
    <property type="entry name" value="NITRIC OXIDE SYNTHASE-RELATED"/>
    <property type="match status" value="1"/>
</dbReference>
<dbReference type="InterPro" id="IPR001094">
    <property type="entry name" value="Flavdoxin-like"/>
</dbReference>
<keyword evidence="2" id="KW-0288">FMN</keyword>
<dbReference type="CDD" id="cd06201">
    <property type="entry name" value="SiR_like2"/>
    <property type="match status" value="1"/>
</dbReference>
<keyword evidence="3" id="KW-0249">Electron transport</keyword>
<keyword evidence="8" id="KW-1185">Reference proteome</keyword>
<evidence type="ECO:0000256" key="4">
    <source>
        <dbReference type="SAM" id="Phobius"/>
    </source>
</evidence>
<dbReference type="Gene3D" id="3.40.50.80">
    <property type="entry name" value="Nucleotide-binding domain of ferredoxin-NADP reductase (FNR) module"/>
    <property type="match status" value="1"/>
</dbReference>
<evidence type="ECO:0000256" key="3">
    <source>
        <dbReference type="ARBA" id="ARBA00022982"/>
    </source>
</evidence>
<dbReference type="Proteomes" id="UP000048984">
    <property type="component" value="Unassembled WGS sequence"/>
</dbReference>
<dbReference type="EMBL" id="LJYW01000001">
    <property type="protein sequence ID" value="KPL53364.1"/>
    <property type="molecule type" value="Genomic_DNA"/>
</dbReference>
<reference evidence="7 8" key="2">
    <citation type="submission" date="2015-10" db="EMBL/GenBank/DDBJ databases">
        <title>Draft Genome Sequence of Prosthecomicrobium hirschii ATCC 27832.</title>
        <authorList>
            <person name="Daniel J."/>
            <person name="Givan S.A."/>
            <person name="Brun Y.V."/>
            <person name="Brown P.J."/>
        </authorList>
    </citation>
    <scope>NUCLEOTIDE SEQUENCE [LARGE SCALE GENOMIC DNA]</scope>
    <source>
        <strain evidence="7 8">16</strain>
    </source>
</reference>
<dbReference type="STRING" id="665126.ABB55_15010"/>
<reference evidence="7 8" key="1">
    <citation type="submission" date="2015-09" db="EMBL/GenBank/DDBJ databases">
        <authorList>
            <person name="Jackson K.R."/>
            <person name="Lunt B.L."/>
            <person name="Fisher J.N.B."/>
            <person name="Gardner A.V."/>
            <person name="Bailey M.E."/>
            <person name="Deus L.M."/>
            <person name="Earl A.S."/>
            <person name="Gibby P.D."/>
            <person name="Hartmann K.A."/>
            <person name="Liu J.E."/>
            <person name="Manci A.M."/>
            <person name="Nielsen D.A."/>
            <person name="Solomon M.B."/>
            <person name="Breakwell D.P."/>
            <person name="Burnett S.H."/>
            <person name="Grose J.H."/>
        </authorList>
    </citation>
    <scope>NUCLEOTIDE SEQUENCE [LARGE SCALE GENOMIC DNA]</scope>
    <source>
        <strain evidence="7 8">16</strain>
    </source>
</reference>
<keyword evidence="4" id="KW-1133">Transmembrane helix</keyword>
<dbReference type="InterPro" id="IPR039261">
    <property type="entry name" value="FNR_nucleotide-bd"/>
</dbReference>
<feature type="domain" description="Flavodoxin-like" evidence="5">
    <location>
        <begin position="331"/>
        <end position="464"/>
    </location>
</feature>
<keyword evidence="4" id="KW-0812">Transmembrane</keyword>
<evidence type="ECO:0000256" key="1">
    <source>
        <dbReference type="ARBA" id="ARBA00022630"/>
    </source>
</evidence>
<keyword evidence="1" id="KW-0285">Flavoprotein</keyword>
<dbReference type="PRINTS" id="PR00371">
    <property type="entry name" value="FPNCR"/>
</dbReference>
<dbReference type="InterPro" id="IPR005625">
    <property type="entry name" value="PepSY-ass_TM"/>
</dbReference>
<accession>A0A0P6WFG8</accession>
<protein>
    <submittedName>
        <fullName evidence="7">Nitric oxide synthase</fullName>
    </submittedName>
</protein>
<dbReference type="SUPFAM" id="SSF52218">
    <property type="entry name" value="Flavoproteins"/>
    <property type="match status" value="1"/>
</dbReference>
<dbReference type="InterPro" id="IPR001433">
    <property type="entry name" value="OxRdtase_FAD/NAD-bd"/>
</dbReference>
<dbReference type="Pfam" id="PF00258">
    <property type="entry name" value="Flavodoxin_1"/>
    <property type="match status" value="1"/>
</dbReference>
<sequence>MLRRLHSLPGIALAVVLSVTALTGAVLSVEPAIDRLSNPPIPASATVADLAATVAARHETVERIVVRPTGIVTVAYTDGDEAAVERVDPATGAGLGPWQPSGFFRFVTDLHRAFLAGDAGRIAAGGSALAMLAMSVSGLALLLRALGGWRGMLGAVRGPVPQRWHLQAGRFAVVGLLVTSVTGLWMTADTFGLIAQGAVDSPAVSASGGAPAPVGSLKALRETPLAALQRLDFPAAGDPAGLLTLKTSAGEGLVDPATGTLAGFTPAVLPERVQAVVTMLHTGRGLWLVGLLLGLSAAAVPVLGATGLAAWWRRGRDASATATVPADTPDTVILVGSESNTTWGFAKSLQAALGQAGHVVHIAAMNALGPEHLQAERLLILTATYGDGDAPASARRFQARLATLDGRIPYAVLGFGDRTFPDFCGYAATIAAALAEKGWPCLMPLKRIDRQSAQEFAQWGRDLGILLGHPLDLEHVAETARTTVLELAEREDYGAAVGAPVAILRFRAPLQGSRPGRLPKFEAGDLVGILPPGSAMPRFYSLASSTRDGILEICVRLREGGLCSTFLHGLAPGGRIDAFIRDNPSFRPAQGTAPLILIGAGTGIGPLAGFVRANDAGRPVHLYWGGRSPASDFLYEHELAQYLAERRLTTLVTAFSRGPGSPAHVQDRIAADAPRLRELIRHGAQVLVCGGRDMAQSVTHALELVVRPLGLDLATLKSTGRYVEDIY</sequence>
<dbReference type="Gene3D" id="3.40.50.360">
    <property type="match status" value="1"/>
</dbReference>
<evidence type="ECO:0000259" key="5">
    <source>
        <dbReference type="PROSITE" id="PS50902"/>
    </source>
</evidence>
<dbReference type="AlphaFoldDB" id="A0A0P6WFG8"/>
<dbReference type="Pfam" id="PF03929">
    <property type="entry name" value="PepSY_TM"/>
    <property type="match status" value="1"/>
</dbReference>
<dbReference type="GO" id="GO:0010181">
    <property type="term" value="F:FMN binding"/>
    <property type="evidence" value="ECO:0007669"/>
    <property type="project" value="InterPro"/>
</dbReference>
<proteinExistence type="predicted"/>
<keyword evidence="3" id="KW-0813">Transport</keyword>